<reference evidence="2 3" key="1">
    <citation type="submission" date="2023-05" db="EMBL/GenBank/DDBJ databases">
        <title>B98-5 Cell Line De Novo Hybrid Assembly: An Optical Mapping Approach.</title>
        <authorList>
            <person name="Kananen K."/>
            <person name="Auerbach J.A."/>
            <person name="Kautto E."/>
            <person name="Blachly J.S."/>
        </authorList>
    </citation>
    <scope>NUCLEOTIDE SEQUENCE [LARGE SCALE GENOMIC DNA]</scope>
    <source>
        <strain evidence="2">B95-8</strain>
        <tissue evidence="2">Cell line</tissue>
    </source>
</reference>
<sequence>MTCLVRGGGKTPRGKFPDGALKRPARAKTGICPGDDPAGWPAGAGTQEAGGAQGRVQAPPRRPRAGREEAERRRPAPRSHRPAARRRRSEPRPGDSGSQGGERGATSGQGARPPSRRRRTGPQAGPQPALERRCAAREGAQCPVPALRSARVPRGLGRRPGLSGTAPAGPLDPVCGPLGSARKGRLRGPWATGRQMWRQDDWAEV</sequence>
<evidence type="ECO:0000313" key="2">
    <source>
        <dbReference type="EMBL" id="KAK2112119.1"/>
    </source>
</evidence>
<dbReference type="EMBL" id="JASSZA010000005">
    <property type="protein sequence ID" value="KAK2112119.1"/>
    <property type="molecule type" value="Genomic_DNA"/>
</dbReference>
<dbReference type="Proteomes" id="UP001266305">
    <property type="component" value="Unassembled WGS sequence"/>
</dbReference>
<evidence type="ECO:0000313" key="3">
    <source>
        <dbReference type="Proteomes" id="UP001266305"/>
    </source>
</evidence>
<feature type="compositionally biased region" description="Basic residues" evidence="1">
    <location>
        <begin position="75"/>
        <end position="89"/>
    </location>
</feature>
<comment type="caution">
    <text evidence="2">The sequence shown here is derived from an EMBL/GenBank/DDBJ whole genome shotgun (WGS) entry which is preliminary data.</text>
</comment>
<name>A0ABQ9VTD9_SAGOE</name>
<keyword evidence="3" id="KW-1185">Reference proteome</keyword>
<feature type="compositionally biased region" description="Low complexity" evidence="1">
    <location>
        <begin position="33"/>
        <end position="50"/>
    </location>
</feature>
<feature type="compositionally biased region" description="Basic and acidic residues" evidence="1">
    <location>
        <begin position="65"/>
        <end position="74"/>
    </location>
</feature>
<accession>A0ABQ9VTD9</accession>
<protein>
    <submittedName>
        <fullName evidence="2">Uncharacterized protein</fullName>
    </submittedName>
</protein>
<evidence type="ECO:0000256" key="1">
    <source>
        <dbReference type="SAM" id="MobiDB-lite"/>
    </source>
</evidence>
<organism evidence="2 3">
    <name type="scientific">Saguinus oedipus</name>
    <name type="common">Cotton-top tamarin</name>
    <name type="synonym">Oedipomidas oedipus</name>
    <dbReference type="NCBI Taxonomy" id="9490"/>
    <lineage>
        <taxon>Eukaryota</taxon>
        <taxon>Metazoa</taxon>
        <taxon>Chordata</taxon>
        <taxon>Craniata</taxon>
        <taxon>Vertebrata</taxon>
        <taxon>Euteleostomi</taxon>
        <taxon>Mammalia</taxon>
        <taxon>Eutheria</taxon>
        <taxon>Euarchontoglires</taxon>
        <taxon>Primates</taxon>
        <taxon>Haplorrhini</taxon>
        <taxon>Platyrrhini</taxon>
        <taxon>Cebidae</taxon>
        <taxon>Callitrichinae</taxon>
        <taxon>Saguinus</taxon>
    </lineage>
</organism>
<proteinExistence type="predicted"/>
<feature type="region of interest" description="Disordered" evidence="1">
    <location>
        <begin position="1"/>
        <end position="192"/>
    </location>
</feature>
<gene>
    <name evidence="2" type="ORF">P7K49_011866</name>
</gene>
<feature type="compositionally biased region" description="Low complexity" evidence="1">
    <location>
        <begin position="153"/>
        <end position="162"/>
    </location>
</feature>
<feature type="compositionally biased region" description="Gly residues" evidence="1">
    <location>
        <begin position="1"/>
        <end position="11"/>
    </location>
</feature>